<evidence type="ECO:0000313" key="9">
    <source>
        <dbReference type="EMBL" id="MCM2576509.1"/>
    </source>
</evidence>
<dbReference type="PANTHER" id="PTHR13887:SF14">
    <property type="entry name" value="DISULFIDE BOND FORMATION PROTEIN D"/>
    <property type="match status" value="1"/>
</dbReference>
<dbReference type="PANTHER" id="PTHR13887">
    <property type="entry name" value="GLUTATHIONE S-TRANSFERASE KAPPA"/>
    <property type="match status" value="1"/>
</dbReference>
<evidence type="ECO:0000256" key="5">
    <source>
        <dbReference type="ARBA" id="ARBA00023284"/>
    </source>
</evidence>
<reference evidence="9" key="1">
    <citation type="journal article" date="2023" name="Int. J. Syst. Evol. Microbiol.">
        <title>Streptomyces meridianus sp. nov. isolated from brackish water of the Tagus estuary in Alcochete, Portugal.</title>
        <authorList>
            <person name="Santos J.D.N."/>
            <person name="Klimek D."/>
            <person name="Calusinska M."/>
            <person name="Lobo Da Cunha A."/>
            <person name="Catita J."/>
            <person name="Goncalves H."/>
            <person name="Gonzalez I."/>
            <person name="Reyes F."/>
            <person name="Lage O.M."/>
        </authorList>
    </citation>
    <scope>NUCLEOTIDE SEQUENCE</scope>
    <source>
        <strain evidence="9">MTZ3.1</strain>
    </source>
</reference>
<dbReference type="RefSeq" id="WP_251409524.1">
    <property type="nucleotide sequence ID" value="NZ_JAMQGM010000008.1"/>
</dbReference>
<feature type="region of interest" description="Disordered" evidence="6">
    <location>
        <begin position="1"/>
        <end position="28"/>
    </location>
</feature>
<proteinExistence type="inferred from homology"/>
<evidence type="ECO:0000256" key="3">
    <source>
        <dbReference type="ARBA" id="ARBA00023002"/>
    </source>
</evidence>
<keyword evidence="2" id="KW-0732">Signal</keyword>
<keyword evidence="5" id="KW-0676">Redox-active center</keyword>
<dbReference type="Proteomes" id="UP001167160">
    <property type="component" value="Unassembled WGS sequence"/>
</dbReference>
<gene>
    <name evidence="9" type="ORF">M1E25_03905</name>
</gene>
<keyword evidence="7" id="KW-0812">Transmembrane</keyword>
<sequence length="260" mass="28018">MSQTNRDGMRAARERLQQQRERDRTRDKTRRMLIVGACVVAALGVAGGLGVMIAGMGDEPERGAGPVAAPAGAKGENKLMIPVGSPDAPATLTVFEDFRCPACRAFENGYRETVHRLQDKGLLKTEYHLATIIDGNLGGQGSQRAANAAACAQDAGKFAEYHDVLFRNQPQETDDGYARDARLIELAAKVDGLDTPEFRSCVEEGVHDSWVAKSQEAFSKSGHRGTPTVLLNGKDVYNNPQKPLTPAGLQKLVEASAKRS</sequence>
<feature type="region of interest" description="Disordered" evidence="6">
    <location>
        <begin position="217"/>
        <end position="260"/>
    </location>
</feature>
<keyword evidence="7" id="KW-1133">Transmembrane helix</keyword>
<dbReference type="Gene3D" id="3.40.30.10">
    <property type="entry name" value="Glutaredoxin"/>
    <property type="match status" value="1"/>
</dbReference>
<dbReference type="SUPFAM" id="SSF52833">
    <property type="entry name" value="Thioredoxin-like"/>
    <property type="match status" value="1"/>
</dbReference>
<keyword evidence="10" id="KW-1185">Reference proteome</keyword>
<keyword evidence="3" id="KW-0560">Oxidoreductase</keyword>
<name>A0ABT0X214_9ACTN</name>
<comment type="similarity">
    <text evidence="1">Belongs to the thioredoxin family. DsbA subfamily.</text>
</comment>
<feature type="compositionally biased region" description="Basic and acidic residues" evidence="6">
    <location>
        <begin position="7"/>
        <end position="26"/>
    </location>
</feature>
<dbReference type="InterPro" id="IPR036249">
    <property type="entry name" value="Thioredoxin-like_sf"/>
</dbReference>
<evidence type="ECO:0000256" key="7">
    <source>
        <dbReference type="SAM" id="Phobius"/>
    </source>
</evidence>
<evidence type="ECO:0000256" key="6">
    <source>
        <dbReference type="SAM" id="MobiDB-lite"/>
    </source>
</evidence>
<keyword evidence="4" id="KW-1015">Disulfide bond</keyword>
<dbReference type="Pfam" id="PF13462">
    <property type="entry name" value="Thioredoxin_4"/>
    <property type="match status" value="1"/>
</dbReference>
<keyword evidence="7" id="KW-0472">Membrane</keyword>
<evidence type="ECO:0000256" key="4">
    <source>
        <dbReference type="ARBA" id="ARBA00023157"/>
    </source>
</evidence>
<feature type="domain" description="Thioredoxin-like fold" evidence="8">
    <location>
        <begin position="82"/>
        <end position="254"/>
    </location>
</feature>
<comment type="caution">
    <text evidence="9">The sequence shown here is derived from an EMBL/GenBank/DDBJ whole genome shotgun (WGS) entry which is preliminary data.</text>
</comment>
<feature type="transmembrane region" description="Helical" evidence="7">
    <location>
        <begin position="32"/>
        <end position="56"/>
    </location>
</feature>
<dbReference type="EMBL" id="JAMQGM010000008">
    <property type="protein sequence ID" value="MCM2576509.1"/>
    <property type="molecule type" value="Genomic_DNA"/>
</dbReference>
<organism evidence="9 10">
    <name type="scientific">Streptomyces meridianus</name>
    <dbReference type="NCBI Taxonomy" id="2938945"/>
    <lineage>
        <taxon>Bacteria</taxon>
        <taxon>Bacillati</taxon>
        <taxon>Actinomycetota</taxon>
        <taxon>Actinomycetes</taxon>
        <taxon>Kitasatosporales</taxon>
        <taxon>Streptomycetaceae</taxon>
        <taxon>Streptomyces</taxon>
    </lineage>
</organism>
<evidence type="ECO:0000256" key="2">
    <source>
        <dbReference type="ARBA" id="ARBA00022729"/>
    </source>
</evidence>
<protein>
    <submittedName>
        <fullName evidence="9">Thioredoxin domain-containing protein</fullName>
    </submittedName>
</protein>
<dbReference type="InterPro" id="IPR012336">
    <property type="entry name" value="Thioredoxin-like_fold"/>
</dbReference>
<accession>A0ABT0X214</accession>
<evidence type="ECO:0000313" key="10">
    <source>
        <dbReference type="Proteomes" id="UP001167160"/>
    </source>
</evidence>
<evidence type="ECO:0000259" key="8">
    <source>
        <dbReference type="Pfam" id="PF13462"/>
    </source>
</evidence>
<evidence type="ECO:0000256" key="1">
    <source>
        <dbReference type="ARBA" id="ARBA00005791"/>
    </source>
</evidence>